<reference evidence="10 11" key="1">
    <citation type="submission" date="2016-11" db="EMBL/GenBank/DDBJ databases">
        <authorList>
            <person name="Jaros S."/>
            <person name="Januszkiewicz K."/>
            <person name="Wedrychowicz H."/>
        </authorList>
    </citation>
    <scope>NUCLEOTIDE SEQUENCE [LARGE SCALE GENOMIC DNA]</scope>
    <source>
        <strain evidence="10 11">DSM 24574</strain>
    </source>
</reference>
<evidence type="ECO:0000256" key="4">
    <source>
        <dbReference type="ARBA" id="ARBA00022679"/>
    </source>
</evidence>
<dbReference type="PANTHER" id="PTHR43178:SF5">
    <property type="entry name" value="LIPOAMIDE ACYLTRANSFERASE COMPONENT OF BRANCHED-CHAIN ALPHA-KETO ACID DEHYDROGENASE COMPLEX, MITOCHONDRIAL"/>
    <property type="match status" value="1"/>
</dbReference>
<dbReference type="PANTHER" id="PTHR43178">
    <property type="entry name" value="DIHYDROLIPOAMIDE ACETYLTRANSFERASE COMPONENT OF PYRUVATE DEHYDROGENASE COMPLEX"/>
    <property type="match status" value="1"/>
</dbReference>
<dbReference type="Gene3D" id="4.10.320.10">
    <property type="entry name" value="E3-binding domain"/>
    <property type="match status" value="1"/>
</dbReference>
<dbReference type="STRING" id="947013.SAMN04488109_4031"/>
<sequence>MAQVELIMPKMGESIMEATILSWLKKPGDKIEQDESVLEVATDKVDTEVPSTHAGVLKEILAKQGDVVKVGSPIAIIESNVEAGAAASAPVAPAKTTSMPAVATHATAVHANGNGNGAHAPVDFKGSSRFYSPLVKNIAKEESITVAELETITGSGSEGRVTKKDVLDYVQHRKLGATVQAVQHAVNIGSNGGAPKVPVSVSGADEIIEMDRMRKMIAERMVDSKRTAPHVTSFVEADVTGVVFWRNKMKNEFQKRDGDTLTFTPIFIEAVANAIKDYPMMNIQVDGDKIIKKKDINIGMAVALPSGNLIVPVIRNADQYNISGLAKIVNDLAKRARDNKLKPDELAGGTFTISNVGSFGNVMGTPIIMQPQVGIIALGAIQKKPSVLETPYGDVIAIRHKMFLSHSYDHRVVDGALGGSFVRRVADYLEKFDVNRTA</sequence>
<evidence type="ECO:0000259" key="9">
    <source>
        <dbReference type="PROSITE" id="PS51826"/>
    </source>
</evidence>
<evidence type="ECO:0000256" key="7">
    <source>
        <dbReference type="RuleBase" id="RU003423"/>
    </source>
</evidence>
<dbReference type="InterPro" id="IPR003016">
    <property type="entry name" value="2-oxoA_DH_lipoyl-BS"/>
</dbReference>
<comment type="subunit">
    <text evidence="3">Forms a 24-polypeptide structural core with octahedral symmetry.</text>
</comment>
<dbReference type="GO" id="GO:0016407">
    <property type="term" value="F:acetyltransferase activity"/>
    <property type="evidence" value="ECO:0007669"/>
    <property type="project" value="TreeGrafter"/>
</dbReference>
<dbReference type="InterPro" id="IPR001078">
    <property type="entry name" value="2-oxoacid_DH_actylTfrase"/>
</dbReference>
<keyword evidence="11" id="KW-1185">Reference proteome</keyword>
<comment type="similarity">
    <text evidence="2 7">Belongs to the 2-oxoacid dehydrogenase family.</text>
</comment>
<accession>A0A1M5TES3</accession>
<evidence type="ECO:0000313" key="10">
    <source>
        <dbReference type="EMBL" id="SHH49188.1"/>
    </source>
</evidence>
<evidence type="ECO:0000256" key="6">
    <source>
        <dbReference type="ARBA" id="ARBA00023315"/>
    </source>
</evidence>
<comment type="cofactor">
    <cofactor evidence="1 7">
        <name>(R)-lipoate</name>
        <dbReference type="ChEBI" id="CHEBI:83088"/>
    </cofactor>
</comment>
<proteinExistence type="inferred from homology"/>
<dbReference type="Pfam" id="PF02817">
    <property type="entry name" value="E3_binding"/>
    <property type="match status" value="1"/>
</dbReference>
<evidence type="ECO:0000259" key="8">
    <source>
        <dbReference type="PROSITE" id="PS50968"/>
    </source>
</evidence>
<dbReference type="EMBL" id="FQWQ01000003">
    <property type="protein sequence ID" value="SHH49188.1"/>
    <property type="molecule type" value="Genomic_DNA"/>
</dbReference>
<dbReference type="InterPro" id="IPR050743">
    <property type="entry name" value="2-oxoacid_DH_E2_comp"/>
</dbReference>
<dbReference type="Pfam" id="PF00364">
    <property type="entry name" value="Biotin_lipoyl"/>
    <property type="match status" value="1"/>
</dbReference>
<dbReference type="GO" id="GO:0005737">
    <property type="term" value="C:cytoplasm"/>
    <property type="evidence" value="ECO:0007669"/>
    <property type="project" value="TreeGrafter"/>
</dbReference>
<dbReference type="InterPro" id="IPR004167">
    <property type="entry name" value="PSBD"/>
</dbReference>
<evidence type="ECO:0000256" key="5">
    <source>
        <dbReference type="ARBA" id="ARBA00022823"/>
    </source>
</evidence>
<feature type="domain" description="Peripheral subunit-binding (PSBD)" evidence="9">
    <location>
        <begin position="130"/>
        <end position="170"/>
    </location>
</feature>
<dbReference type="GO" id="GO:0031405">
    <property type="term" value="F:lipoic acid binding"/>
    <property type="evidence" value="ECO:0007669"/>
    <property type="project" value="TreeGrafter"/>
</dbReference>
<dbReference type="InterPro" id="IPR036625">
    <property type="entry name" value="E3-bd_dom_sf"/>
</dbReference>
<keyword evidence="6 7" id="KW-0012">Acyltransferase</keyword>
<dbReference type="PROSITE" id="PS00189">
    <property type="entry name" value="LIPOYL"/>
    <property type="match status" value="1"/>
</dbReference>
<evidence type="ECO:0000313" key="11">
    <source>
        <dbReference type="Proteomes" id="UP000184212"/>
    </source>
</evidence>
<dbReference type="PROSITE" id="PS50968">
    <property type="entry name" value="BIOTINYL_LIPOYL"/>
    <property type="match status" value="1"/>
</dbReference>
<evidence type="ECO:0000256" key="1">
    <source>
        <dbReference type="ARBA" id="ARBA00001938"/>
    </source>
</evidence>
<organism evidence="10 11">
    <name type="scientific">Chryseolinea serpens</name>
    <dbReference type="NCBI Taxonomy" id="947013"/>
    <lineage>
        <taxon>Bacteria</taxon>
        <taxon>Pseudomonadati</taxon>
        <taxon>Bacteroidota</taxon>
        <taxon>Cytophagia</taxon>
        <taxon>Cytophagales</taxon>
        <taxon>Fulvivirgaceae</taxon>
        <taxon>Chryseolinea</taxon>
    </lineage>
</organism>
<dbReference type="Proteomes" id="UP000184212">
    <property type="component" value="Unassembled WGS sequence"/>
</dbReference>
<keyword evidence="5 7" id="KW-0450">Lipoyl</keyword>
<dbReference type="PROSITE" id="PS51826">
    <property type="entry name" value="PSBD"/>
    <property type="match status" value="1"/>
</dbReference>
<dbReference type="FunFam" id="3.30.559.10:FF:000007">
    <property type="entry name" value="Dihydrolipoamide acetyltransferase component of pyruvate dehydrogenase complex"/>
    <property type="match status" value="1"/>
</dbReference>
<gene>
    <name evidence="10" type="ORF">SAMN04488109_4031</name>
</gene>
<dbReference type="Gene3D" id="3.30.559.10">
    <property type="entry name" value="Chloramphenicol acetyltransferase-like domain"/>
    <property type="match status" value="1"/>
</dbReference>
<dbReference type="OrthoDB" id="9805770at2"/>
<dbReference type="AlphaFoldDB" id="A0A1M5TES3"/>
<dbReference type="InterPro" id="IPR000089">
    <property type="entry name" value="Biotin_lipoyl"/>
</dbReference>
<dbReference type="EC" id="2.3.1.-" evidence="7"/>
<evidence type="ECO:0000256" key="3">
    <source>
        <dbReference type="ARBA" id="ARBA00011484"/>
    </source>
</evidence>
<keyword evidence="4 7" id="KW-0808">Transferase</keyword>
<dbReference type="InterPro" id="IPR023213">
    <property type="entry name" value="CAT-like_dom_sf"/>
</dbReference>
<dbReference type="RefSeq" id="WP_073137600.1">
    <property type="nucleotide sequence ID" value="NZ_FQWQ01000003.1"/>
</dbReference>
<dbReference type="SUPFAM" id="SSF52777">
    <property type="entry name" value="CoA-dependent acyltransferases"/>
    <property type="match status" value="1"/>
</dbReference>
<dbReference type="SUPFAM" id="SSF51230">
    <property type="entry name" value="Single hybrid motif"/>
    <property type="match status" value="1"/>
</dbReference>
<feature type="domain" description="Lipoyl-binding" evidence="8">
    <location>
        <begin position="3"/>
        <end position="78"/>
    </location>
</feature>
<name>A0A1M5TES3_9BACT</name>
<dbReference type="SUPFAM" id="SSF47005">
    <property type="entry name" value="Peripheral subunit-binding domain of 2-oxo acid dehydrogenase complex"/>
    <property type="match status" value="1"/>
</dbReference>
<dbReference type="CDD" id="cd06849">
    <property type="entry name" value="lipoyl_domain"/>
    <property type="match status" value="1"/>
</dbReference>
<dbReference type="Pfam" id="PF00198">
    <property type="entry name" value="2-oxoacid_dh"/>
    <property type="match status" value="1"/>
</dbReference>
<protein>
    <recommendedName>
        <fullName evidence="7">Dihydrolipoamide acetyltransferase component of pyruvate dehydrogenase complex</fullName>
        <ecNumber evidence="7">2.3.1.-</ecNumber>
    </recommendedName>
</protein>
<evidence type="ECO:0000256" key="2">
    <source>
        <dbReference type="ARBA" id="ARBA00007317"/>
    </source>
</evidence>
<dbReference type="InterPro" id="IPR011053">
    <property type="entry name" value="Single_hybrid_motif"/>
</dbReference>
<dbReference type="Gene3D" id="2.40.50.100">
    <property type="match status" value="1"/>
</dbReference>